<gene>
    <name evidence="1" type="ORF">Vau01_113850</name>
</gene>
<organism evidence="1 2">
    <name type="scientific">Virgisporangium aurantiacum</name>
    <dbReference type="NCBI Taxonomy" id="175570"/>
    <lineage>
        <taxon>Bacteria</taxon>
        <taxon>Bacillati</taxon>
        <taxon>Actinomycetota</taxon>
        <taxon>Actinomycetes</taxon>
        <taxon>Micromonosporales</taxon>
        <taxon>Micromonosporaceae</taxon>
        <taxon>Virgisporangium</taxon>
    </lineage>
</organism>
<dbReference type="Pfam" id="PF09234">
    <property type="entry name" value="DUF1963"/>
    <property type="match status" value="1"/>
</dbReference>
<dbReference type="InterPro" id="IPR015315">
    <property type="entry name" value="DUF1963"/>
</dbReference>
<evidence type="ECO:0008006" key="3">
    <source>
        <dbReference type="Google" id="ProtNLM"/>
    </source>
</evidence>
<protein>
    <recommendedName>
        <fullName evidence="3">DUF1963 domain-containing protein</fullName>
    </recommendedName>
</protein>
<accession>A0A8J3ZHA0</accession>
<dbReference type="EMBL" id="BOPG01000103">
    <property type="protein sequence ID" value="GIJ63869.1"/>
    <property type="molecule type" value="Genomic_DNA"/>
</dbReference>
<name>A0A8J3ZHA0_9ACTN</name>
<dbReference type="Gene3D" id="2.30.320.10">
    <property type="entry name" value="YwqG-like"/>
    <property type="match status" value="1"/>
</dbReference>
<dbReference type="AlphaFoldDB" id="A0A8J3ZHA0"/>
<evidence type="ECO:0000313" key="2">
    <source>
        <dbReference type="Proteomes" id="UP000612585"/>
    </source>
</evidence>
<keyword evidence="2" id="KW-1185">Reference proteome</keyword>
<proteinExistence type="predicted"/>
<comment type="caution">
    <text evidence="1">The sequence shown here is derived from an EMBL/GenBank/DDBJ whole genome shotgun (WGS) entry which is preliminary data.</text>
</comment>
<reference evidence="1" key="1">
    <citation type="submission" date="2021-01" db="EMBL/GenBank/DDBJ databases">
        <title>Whole genome shotgun sequence of Virgisporangium aurantiacum NBRC 16421.</title>
        <authorList>
            <person name="Komaki H."/>
            <person name="Tamura T."/>
        </authorList>
    </citation>
    <scope>NUCLEOTIDE SEQUENCE</scope>
    <source>
        <strain evidence="1">NBRC 16421</strain>
    </source>
</reference>
<dbReference type="PANTHER" id="PTHR36436">
    <property type="entry name" value="SLL5081 PROTEIN"/>
    <property type="match status" value="1"/>
</dbReference>
<dbReference type="Proteomes" id="UP000612585">
    <property type="component" value="Unassembled WGS sequence"/>
</dbReference>
<dbReference type="InterPro" id="IPR035948">
    <property type="entry name" value="YwqG-like_sf"/>
</dbReference>
<dbReference type="PANTHER" id="PTHR36436:SF6">
    <property type="entry name" value="SLL5081 PROTEIN"/>
    <property type="match status" value="1"/>
</dbReference>
<dbReference type="SUPFAM" id="SSF103032">
    <property type="entry name" value="Hypothetical protein YwqG"/>
    <property type="match status" value="1"/>
</dbReference>
<sequence length="274" mass="29756">MSDDIRARYPAITDDEWAQLVWPTIGLTTDPSAGDPVVGQYGGDPLLPDGMWWPEWEGVGPLSFGVSLDCAALSALDPGFALPTDGTLLFFCHDRQVEPELFVDTSFPGTQAGARVVYVPEGTPVRPQAAPQPLVTHPALPLRAVPDRTVVHVESPYYDALNAGRSDADRADLAQARSDVLDAGRAATHQVGGYPLVGQGDIVSRVVGMKLGRLPYDSPIWTMEADRWVTLLGVNAHIPSTMPWGNLGKVFWLIRREDLAVNDFGEAIMDWSNI</sequence>
<dbReference type="RefSeq" id="WP_204011288.1">
    <property type="nucleotide sequence ID" value="NZ_BOPG01000103.1"/>
</dbReference>
<evidence type="ECO:0000313" key="1">
    <source>
        <dbReference type="EMBL" id="GIJ63869.1"/>
    </source>
</evidence>